<evidence type="ECO:0000256" key="11">
    <source>
        <dbReference type="ARBA" id="ARBA00023136"/>
    </source>
</evidence>
<evidence type="ECO:0000256" key="9">
    <source>
        <dbReference type="ARBA" id="ARBA00022989"/>
    </source>
</evidence>
<comment type="pathway">
    <text evidence="2">Protein modification; protein glycosylation.</text>
</comment>
<comment type="similarity">
    <text evidence="3">Belongs to the glycosyltransferase 18 family.</text>
</comment>
<dbReference type="GO" id="GO:0006487">
    <property type="term" value="P:protein N-linked glycosylation"/>
    <property type="evidence" value="ECO:0007669"/>
    <property type="project" value="TreeGrafter"/>
</dbReference>
<evidence type="ECO:0000256" key="7">
    <source>
        <dbReference type="ARBA" id="ARBA00022692"/>
    </source>
</evidence>
<evidence type="ECO:0000256" key="3">
    <source>
        <dbReference type="ARBA" id="ARBA00007477"/>
    </source>
</evidence>
<comment type="caution">
    <text evidence="17">The sequence shown here is derived from an EMBL/GenBank/DDBJ whole genome shotgun (WGS) entry which is preliminary data.</text>
</comment>
<evidence type="ECO:0000313" key="18">
    <source>
        <dbReference type="EMBL" id="CAL4802280.1"/>
    </source>
</evidence>
<keyword evidence="7 15" id="KW-0812">Transmembrane</keyword>
<dbReference type="EC" id="2.4.1.155" evidence="4"/>
<dbReference type="GO" id="GO:0030144">
    <property type="term" value="F:alpha-1,6-mannosylglycoprotein 6-beta-N-acetylglucosaminyltransferase activity"/>
    <property type="evidence" value="ECO:0007669"/>
    <property type="project" value="UniProtKB-EC"/>
</dbReference>
<proteinExistence type="inferred from homology"/>
<evidence type="ECO:0000256" key="10">
    <source>
        <dbReference type="ARBA" id="ARBA00023034"/>
    </source>
</evidence>
<keyword evidence="19" id="KW-1185">Reference proteome</keyword>
<keyword evidence="10" id="KW-0333">Golgi apparatus</keyword>
<dbReference type="OrthoDB" id="2113294at2759"/>
<name>A0A9P1GJ50_9DINO</name>
<keyword evidence="6" id="KW-0808">Transferase</keyword>
<evidence type="ECO:0000256" key="5">
    <source>
        <dbReference type="ARBA" id="ARBA00022676"/>
    </source>
</evidence>
<dbReference type="Pfam" id="PF15024">
    <property type="entry name" value="Glyco_transf_18"/>
    <property type="match status" value="1"/>
</dbReference>
<sequence>MKVSGRSKRTGGLSRAVASSQAPPWRPGLTEWVFCIFFSVCVGCVAAVISFKSALEAREFRQRPAFLELSSDAPHGATDATDAPGGVATPVEPVVVASGARPGLLPKAVWRSKAPNVPAYVVSLAPSTSTPRKNCEVDLPNLAATLGKELHSVQDKRSLDLAVGAWKRLLEGRIQVDYMRQRLCSRMKAWLVALTKMSWTRPVQGGREITSALVWPQAAYLHFGVKRVWSLGEYTQWADLCAALATLGLEVTLWPFKGKKYPTASSYEPHRLVYTDYNGVHAGKGAGVLPPPDKTWLLDTFGTDGTVVQHDFFGRISPLTEYPLHRFLTLVPGYSSRNTFLGVAAVAQSSDRGSSLPPRRWQCVLWSKVHPWLAESNGFPAYHWKLLREYTKYCKVIATVDSKDTYQTAELIRNCCPDVEIREVQPDAEKSPKDFQELLLGSAVYVGVGEPLIAPSCFEALSLGTHVVQPRFPEPRQLKNKPITQNWTSQHPFLEQVPEPYAFTVDPLDFEALATTFRTLRHAFDSIYTEERPVSFTDKALREFYMSGEYPGREEFSISGFLKRVAGTVTKTRTLDAADWDWERGDHPQQLPLRAFKK</sequence>
<evidence type="ECO:0000256" key="4">
    <source>
        <dbReference type="ARBA" id="ARBA00012671"/>
    </source>
</evidence>
<reference evidence="17" key="1">
    <citation type="submission" date="2022-10" db="EMBL/GenBank/DDBJ databases">
        <authorList>
            <person name="Chen Y."/>
            <person name="Dougan E. K."/>
            <person name="Chan C."/>
            <person name="Rhodes N."/>
            <person name="Thang M."/>
        </authorList>
    </citation>
    <scope>NUCLEOTIDE SEQUENCE</scope>
</reference>
<dbReference type="AlphaFoldDB" id="A0A9P1GJ50"/>
<dbReference type="EMBL" id="CAMXCT030006510">
    <property type="protein sequence ID" value="CAL4802280.1"/>
    <property type="molecule type" value="Genomic_DNA"/>
</dbReference>
<keyword evidence="9 15" id="KW-1133">Transmembrane helix</keyword>
<dbReference type="PANTHER" id="PTHR15075">
    <property type="entry name" value="ALPHA-MANNOSIDE BETA-1,6-N-ACETYLGLUCOSAMINYLTRANSFERASE"/>
    <property type="match status" value="1"/>
</dbReference>
<reference evidence="18 19" key="2">
    <citation type="submission" date="2024-05" db="EMBL/GenBank/DDBJ databases">
        <authorList>
            <person name="Chen Y."/>
            <person name="Shah S."/>
            <person name="Dougan E. K."/>
            <person name="Thang M."/>
            <person name="Chan C."/>
        </authorList>
    </citation>
    <scope>NUCLEOTIDE SEQUENCE [LARGE SCALE GENOMIC DNA]</scope>
</reference>
<keyword evidence="11 15" id="KW-0472">Membrane</keyword>
<keyword evidence="8" id="KW-0735">Signal-anchor</keyword>
<accession>A0A9P1GJ50</accession>
<protein>
    <recommendedName>
        <fullName evidence="4">alpha-1,6-mannosyl-glycoprotein 6-beta-N-acetylglucosaminyltransferase</fullName>
        <ecNumber evidence="4">2.4.1.155</ecNumber>
    </recommendedName>
</protein>
<evidence type="ECO:0000313" key="17">
    <source>
        <dbReference type="EMBL" id="CAI4014968.1"/>
    </source>
</evidence>
<evidence type="ECO:0000256" key="2">
    <source>
        <dbReference type="ARBA" id="ARBA00004922"/>
    </source>
</evidence>
<keyword evidence="5" id="KW-0328">Glycosyltransferase</keyword>
<feature type="region of interest" description="Disordered" evidence="14">
    <location>
        <begin position="1"/>
        <end position="23"/>
    </location>
</feature>
<evidence type="ECO:0000256" key="12">
    <source>
        <dbReference type="ARBA" id="ARBA00023180"/>
    </source>
</evidence>
<evidence type="ECO:0000256" key="1">
    <source>
        <dbReference type="ARBA" id="ARBA00004323"/>
    </source>
</evidence>
<dbReference type="PANTHER" id="PTHR15075:SF2">
    <property type="entry name" value="ALPHA-1,6-MANNOSYLGLYCOPROTEIN 6-BETA-N-ACETYLGLUCOSAMINYLTRANSFERASE"/>
    <property type="match status" value="1"/>
</dbReference>
<dbReference type="InterPro" id="IPR052105">
    <property type="entry name" value="MGAT5_Glycosyltransferase"/>
</dbReference>
<dbReference type="EMBL" id="CAMXCT010006510">
    <property type="protein sequence ID" value="CAI4014968.1"/>
    <property type="molecule type" value="Genomic_DNA"/>
</dbReference>
<dbReference type="InterPro" id="IPR026116">
    <property type="entry name" value="GT18_cat"/>
</dbReference>
<evidence type="ECO:0000259" key="16">
    <source>
        <dbReference type="Pfam" id="PF15024"/>
    </source>
</evidence>
<evidence type="ECO:0000256" key="14">
    <source>
        <dbReference type="SAM" id="MobiDB-lite"/>
    </source>
</evidence>
<dbReference type="GO" id="GO:0000139">
    <property type="term" value="C:Golgi membrane"/>
    <property type="evidence" value="ECO:0007669"/>
    <property type="project" value="UniProtKB-SubCell"/>
</dbReference>
<organism evidence="17">
    <name type="scientific">Cladocopium goreaui</name>
    <dbReference type="NCBI Taxonomy" id="2562237"/>
    <lineage>
        <taxon>Eukaryota</taxon>
        <taxon>Sar</taxon>
        <taxon>Alveolata</taxon>
        <taxon>Dinophyceae</taxon>
        <taxon>Suessiales</taxon>
        <taxon>Symbiodiniaceae</taxon>
        <taxon>Cladocopium</taxon>
    </lineage>
</organism>
<evidence type="ECO:0000256" key="13">
    <source>
        <dbReference type="ARBA" id="ARBA00048243"/>
    </source>
</evidence>
<gene>
    <name evidence="17" type="ORF">C1SCF055_LOCUS39827</name>
</gene>
<dbReference type="EMBL" id="CAMXCT020006510">
    <property type="protein sequence ID" value="CAL1168343.1"/>
    <property type="molecule type" value="Genomic_DNA"/>
</dbReference>
<feature type="transmembrane region" description="Helical" evidence="15">
    <location>
        <begin position="29"/>
        <end position="51"/>
    </location>
</feature>
<evidence type="ECO:0000256" key="6">
    <source>
        <dbReference type="ARBA" id="ARBA00022679"/>
    </source>
</evidence>
<evidence type="ECO:0000256" key="15">
    <source>
        <dbReference type="SAM" id="Phobius"/>
    </source>
</evidence>
<evidence type="ECO:0000313" key="19">
    <source>
        <dbReference type="Proteomes" id="UP001152797"/>
    </source>
</evidence>
<comment type="catalytic activity">
    <reaction evidence="13">
        <text>N(4)-{beta-D-GlcNAc-(1-&gt;2)-[beta-D-GlcNAc-(1-&gt;4)]-alpha-D-Man-(1-&gt;3)-[beta-D-GlcNAc-(1-&gt;2)-alpha-D-Man-(1-&gt;6)]-beta-D-Man-(1-&gt;4)-beta-D-GlcNAc-(1-&gt;4)-beta-D-GlcNAc}-L-asparaginyl-[protein] + UDP-N-acetyl-alpha-D-glucosamine = N(4)-{beta-D-GlcNAc-(1-&gt;2)-[beta-D-GlcNAc-(1-&gt;4)]-alpha-D-Man-(1-&gt;3)-[beta-D-GlcNAc-(1-&gt;2)-[beta-D-GlcNAc-(1-&gt;6)]-alpha-D-Man-(1-&gt;6)]-beta-D-Man-(1-&gt;4)-beta-D-GlcNAc-(1-&gt;4)-beta-D-GlcNAc}-L-asparaginyl-[protein] + UDP + H(+)</text>
        <dbReference type="Rhea" id="RHEA:16921"/>
        <dbReference type="Rhea" id="RHEA-COMP:14374"/>
        <dbReference type="Rhea" id="RHEA-COMP:14377"/>
        <dbReference type="ChEBI" id="CHEBI:15378"/>
        <dbReference type="ChEBI" id="CHEBI:57705"/>
        <dbReference type="ChEBI" id="CHEBI:58223"/>
        <dbReference type="ChEBI" id="CHEBI:139507"/>
        <dbReference type="ChEBI" id="CHEBI:139510"/>
        <dbReference type="EC" id="2.4.1.155"/>
    </reaction>
</comment>
<evidence type="ECO:0000256" key="8">
    <source>
        <dbReference type="ARBA" id="ARBA00022968"/>
    </source>
</evidence>
<keyword evidence="12" id="KW-0325">Glycoprotein</keyword>
<dbReference type="Proteomes" id="UP001152797">
    <property type="component" value="Unassembled WGS sequence"/>
</dbReference>
<feature type="domain" description="Glycosyltransferase family 18 catalytic" evidence="16">
    <location>
        <begin position="164"/>
        <end position="518"/>
    </location>
</feature>
<comment type="subcellular location">
    <subcellularLocation>
        <location evidence="1">Golgi apparatus membrane</location>
        <topology evidence="1">Single-pass type II membrane protein</topology>
    </subcellularLocation>
</comment>